<comment type="caution">
    <text evidence="2">The sequence shown here is derived from an EMBL/GenBank/DDBJ whole genome shotgun (WGS) entry which is preliminary data.</text>
</comment>
<evidence type="ECO:0000256" key="1">
    <source>
        <dbReference type="SAM" id="MobiDB-lite"/>
    </source>
</evidence>
<dbReference type="EMBL" id="JAHUZD010000108">
    <property type="protein sequence ID" value="KAI3404091.1"/>
    <property type="molecule type" value="Genomic_DNA"/>
</dbReference>
<proteinExistence type="predicted"/>
<feature type="region of interest" description="Disordered" evidence="1">
    <location>
        <begin position="62"/>
        <end position="84"/>
    </location>
</feature>
<accession>A0AAI9SVZ1</accession>
<reference evidence="2" key="1">
    <citation type="journal article" date="2022" name="DNA Res.">
        <title>Genome analysis of five recently described species of the CUG-Ser clade uncovers Candida theae as a new hybrid lineage with pathogenic potential in the Candida parapsilosis species complex.</title>
        <authorList>
            <person name="Mixao V."/>
            <person name="Del Olmo V."/>
            <person name="Hegedusova E."/>
            <person name="Saus E."/>
            <person name="Pryszcz L."/>
            <person name="Cillingova A."/>
            <person name="Nosek J."/>
            <person name="Gabaldon T."/>
        </authorList>
    </citation>
    <scope>NUCLEOTIDE SEQUENCE</scope>
    <source>
        <strain evidence="2">CBS 10844</strain>
    </source>
</reference>
<evidence type="ECO:0000313" key="3">
    <source>
        <dbReference type="Proteomes" id="UP001202479"/>
    </source>
</evidence>
<organism evidence="2 3">
    <name type="scientific">Candida oxycetoniae</name>
    <dbReference type="NCBI Taxonomy" id="497107"/>
    <lineage>
        <taxon>Eukaryota</taxon>
        <taxon>Fungi</taxon>
        <taxon>Dikarya</taxon>
        <taxon>Ascomycota</taxon>
        <taxon>Saccharomycotina</taxon>
        <taxon>Pichiomycetes</taxon>
        <taxon>Debaryomycetaceae</taxon>
        <taxon>Candida/Lodderomyces clade</taxon>
        <taxon>Candida</taxon>
    </lineage>
</organism>
<gene>
    <name evidence="2" type="ORF">KGF56_003127</name>
</gene>
<dbReference type="AlphaFoldDB" id="A0AAI9SVZ1"/>
<protein>
    <submittedName>
        <fullName evidence="2">Uncharacterized protein</fullName>
    </submittedName>
</protein>
<evidence type="ECO:0000313" key="2">
    <source>
        <dbReference type="EMBL" id="KAI3404091.1"/>
    </source>
</evidence>
<keyword evidence="3" id="KW-1185">Reference proteome</keyword>
<sequence length="157" mass="17673">MSRQNSDLNQGRRDSVSAYARFERILFKKGRRDSSMGIGGDFMNYSEFSVNSLYEVLFEKEEDRGDGLEEENAGDRRDREARDGDENERLLFKYKGFIPVSPTCPITMKDVTSISTGTVTSISSVKVSRCRGVKVSRCEGVEVSRCRGVNSVEVSRC</sequence>
<dbReference type="GeneID" id="73380744"/>
<name>A0AAI9SVZ1_9ASCO</name>
<dbReference type="Proteomes" id="UP001202479">
    <property type="component" value="Unassembled WGS sequence"/>
</dbReference>
<dbReference type="RefSeq" id="XP_049179836.1">
    <property type="nucleotide sequence ID" value="XM_049324429.1"/>
</dbReference>